<dbReference type="Proteomes" id="UP000033491">
    <property type="component" value="Unassembled WGS sequence"/>
</dbReference>
<protein>
    <submittedName>
        <fullName evidence="1">Galactose mutarotase</fullName>
    </submittedName>
</protein>
<dbReference type="STRING" id="216463.VC81_09345"/>
<dbReference type="PATRIC" id="fig|216463.3.peg.1123"/>
<dbReference type="InterPro" id="IPR011013">
    <property type="entry name" value="Gal_mutarotase_sf_dom"/>
</dbReference>
<dbReference type="RefSeq" id="WP_045807817.1">
    <property type="nucleotide sequence ID" value="NZ_JZCR01000021.1"/>
</dbReference>
<dbReference type="AlphaFoldDB" id="A0A0F3RPY9"/>
<dbReference type="GO" id="GO:0016853">
    <property type="term" value="F:isomerase activity"/>
    <property type="evidence" value="ECO:0007669"/>
    <property type="project" value="InterPro"/>
</dbReference>
<dbReference type="InterPro" id="IPR008183">
    <property type="entry name" value="Aldose_1/G6P_1-epimerase"/>
</dbReference>
<evidence type="ECO:0000313" key="2">
    <source>
        <dbReference type="Proteomes" id="UP000033491"/>
    </source>
</evidence>
<dbReference type="GO" id="GO:0030246">
    <property type="term" value="F:carbohydrate binding"/>
    <property type="evidence" value="ECO:0007669"/>
    <property type="project" value="InterPro"/>
</dbReference>
<dbReference type="Gene3D" id="2.70.98.10">
    <property type="match status" value="1"/>
</dbReference>
<dbReference type="GO" id="GO:0005975">
    <property type="term" value="P:carbohydrate metabolic process"/>
    <property type="evidence" value="ECO:0007669"/>
    <property type="project" value="InterPro"/>
</dbReference>
<accession>A0A0F3RPY9</accession>
<reference evidence="1 2" key="1">
    <citation type="submission" date="2015-03" db="EMBL/GenBank/DDBJ databases">
        <authorList>
            <person name="Zheng J."/>
            <person name="Ganezle M."/>
        </authorList>
    </citation>
    <scope>NUCLEOTIDE SEQUENCE [LARGE SCALE GENOMIC DNA]</scope>
    <source>
        <strain evidence="1 2">LP38</strain>
    </source>
</reference>
<dbReference type="CDD" id="cd09024">
    <property type="entry name" value="Aldose_epim_lacX"/>
    <property type="match status" value="1"/>
</dbReference>
<name>A0A0F3RPY9_9LACO</name>
<proteinExistence type="predicted"/>
<comment type="caution">
    <text evidence="1">The sequence shown here is derived from an EMBL/GenBank/DDBJ whole genome shotgun (WGS) entry which is preliminary data.</text>
</comment>
<dbReference type="Pfam" id="PF01263">
    <property type="entry name" value="Aldose_epim"/>
    <property type="match status" value="1"/>
</dbReference>
<dbReference type="EMBL" id="JZCR01000021">
    <property type="protein sequence ID" value="KJW12093.1"/>
    <property type="molecule type" value="Genomic_DNA"/>
</dbReference>
<dbReference type="InterPro" id="IPR014718">
    <property type="entry name" value="GH-type_carb-bd"/>
</dbReference>
<gene>
    <name evidence="1" type="ORF">VC81_09345</name>
</gene>
<dbReference type="PANTHER" id="PTHR11122:SF13">
    <property type="entry name" value="GLUCOSE-6-PHOSPHATE 1-EPIMERASE"/>
    <property type="match status" value="1"/>
</dbReference>
<dbReference type="SUPFAM" id="SSF74650">
    <property type="entry name" value="Galactose mutarotase-like"/>
    <property type="match status" value="1"/>
</dbReference>
<dbReference type="PANTHER" id="PTHR11122">
    <property type="entry name" value="APOSPORY-ASSOCIATED PROTEIN C-RELATED"/>
    <property type="match status" value="1"/>
</dbReference>
<sequence length="291" mass="32707">MVTLKNDYLTVTINPLGAELTSVRDNASHLEYMWSADKAFWGRHAPFLFPIVGRLQDNQYQVNGQTYQMTQHGFARDRVFTVAEQGATAVTFQLRADEVSREKYPFDFDLTITYTLTDHELRVAAQITNENDQRMPFSFGAHPGFNLPFGGAPVDFTDYQVTVAPKRVYQRVPLVGPYSDTQHAVPLDLTHPLALTHDLFAHDAQVLTLDDRETTVMVSTPNDDHGIALTVAAPYLGIWSPYPKQAPFVCLEPWWGLADDVQATGDLETKVAIQHLDPHASFNAGYQITYF</sequence>
<evidence type="ECO:0000313" key="1">
    <source>
        <dbReference type="EMBL" id="KJW12093.1"/>
    </source>
</evidence>
<organism evidence="1 2">
    <name type="scientific">Levilactobacillus spicheri</name>
    <dbReference type="NCBI Taxonomy" id="216463"/>
    <lineage>
        <taxon>Bacteria</taxon>
        <taxon>Bacillati</taxon>
        <taxon>Bacillota</taxon>
        <taxon>Bacilli</taxon>
        <taxon>Lactobacillales</taxon>
        <taxon>Lactobacillaceae</taxon>
        <taxon>Levilactobacillus</taxon>
    </lineage>
</organism>
<dbReference type="OrthoDB" id="9795355at2"/>
<dbReference type="InterPro" id="IPR037481">
    <property type="entry name" value="LacX"/>
</dbReference>